<dbReference type="PROSITE" id="PS51932">
    <property type="entry name" value="BMV"/>
    <property type="match status" value="1"/>
</dbReference>
<accession>A0ABT9ZRX7</accession>
<proteinExistence type="predicted"/>
<dbReference type="RefSeq" id="WP_307320871.1">
    <property type="nucleotide sequence ID" value="NZ_JAUSUG010000001.1"/>
</dbReference>
<keyword evidence="5" id="KW-1185">Reference proteome</keyword>
<evidence type="ECO:0000256" key="2">
    <source>
        <dbReference type="ARBA" id="ARBA00023669"/>
    </source>
</evidence>
<evidence type="ECO:0000313" key="5">
    <source>
        <dbReference type="Proteomes" id="UP001230005"/>
    </source>
</evidence>
<evidence type="ECO:0000313" key="4">
    <source>
        <dbReference type="EMBL" id="MDQ0252910.1"/>
    </source>
</evidence>
<dbReference type="InterPro" id="IPR036677">
    <property type="entry name" value="EutN_CcmL_sf"/>
</dbReference>
<dbReference type="SUPFAM" id="SSF159133">
    <property type="entry name" value="EutN/CcmL-like"/>
    <property type="match status" value="1"/>
</dbReference>
<dbReference type="Proteomes" id="UP001230005">
    <property type="component" value="Unassembled WGS sequence"/>
</dbReference>
<dbReference type="PANTHER" id="PTHR36539">
    <property type="entry name" value="ETHANOLAMINE UTILIZATION PROTEIN EUTN"/>
    <property type="match status" value="1"/>
</dbReference>
<gene>
    <name evidence="4" type="ORF">J2S74_000282</name>
</gene>
<comment type="subcellular location">
    <subcellularLocation>
        <location evidence="1">Carboxysome</location>
    </subcellularLocation>
</comment>
<dbReference type="Gene3D" id="2.40.50.220">
    <property type="entry name" value="EutN/Ccml"/>
    <property type="match status" value="1"/>
</dbReference>
<keyword evidence="2" id="KW-1282">Carboxysome</keyword>
<organism evidence="4 5">
    <name type="scientific">Evansella vedderi</name>
    <dbReference type="NCBI Taxonomy" id="38282"/>
    <lineage>
        <taxon>Bacteria</taxon>
        <taxon>Bacillati</taxon>
        <taxon>Bacillota</taxon>
        <taxon>Bacilli</taxon>
        <taxon>Bacillales</taxon>
        <taxon>Bacillaceae</taxon>
        <taxon>Evansella</taxon>
    </lineage>
</organism>
<evidence type="ECO:0000256" key="1">
    <source>
        <dbReference type="ARBA" id="ARBA00023587"/>
    </source>
</evidence>
<dbReference type="InterPro" id="IPR004992">
    <property type="entry name" value="EutN_CcmL"/>
</dbReference>
<name>A0ABT9ZRX7_9BACI</name>
<keyword evidence="3" id="KW-1283">Bacterial microcompartment</keyword>
<protein>
    <submittedName>
        <fullName evidence="4">Ethanolamine utilization protein EutN</fullName>
    </submittedName>
</protein>
<reference evidence="4 5" key="1">
    <citation type="submission" date="2023-07" db="EMBL/GenBank/DDBJ databases">
        <title>Genomic Encyclopedia of Type Strains, Phase IV (KMG-IV): sequencing the most valuable type-strain genomes for metagenomic binning, comparative biology and taxonomic classification.</title>
        <authorList>
            <person name="Goeker M."/>
        </authorList>
    </citation>
    <scope>NUCLEOTIDE SEQUENCE [LARGE SCALE GENOMIC DNA]</scope>
    <source>
        <strain evidence="4 5">DSM 9768</strain>
    </source>
</reference>
<sequence>MNMGVVIGRVTATRKDDNLVGFKLLITQPIDVKEETTGEPIVAVDMAGAGVGEKVIYVTGSMASRATQNKDAPVDAAIVGIIDTFEVEKEYGGKS</sequence>
<dbReference type="Pfam" id="PF03319">
    <property type="entry name" value="EutN_CcmL"/>
    <property type="match status" value="1"/>
</dbReference>
<evidence type="ECO:0000256" key="3">
    <source>
        <dbReference type="ARBA" id="ARBA00024446"/>
    </source>
</evidence>
<dbReference type="CDD" id="cd01614">
    <property type="entry name" value="EutN_CcmL"/>
    <property type="match status" value="1"/>
</dbReference>
<dbReference type="EMBL" id="JAUSUG010000001">
    <property type="protein sequence ID" value="MDQ0252910.1"/>
    <property type="molecule type" value="Genomic_DNA"/>
</dbReference>
<comment type="caution">
    <text evidence="4">The sequence shown here is derived from an EMBL/GenBank/DDBJ whole genome shotgun (WGS) entry which is preliminary data.</text>
</comment>